<protein>
    <submittedName>
        <fullName evidence="3">Uncharacterized protein</fullName>
    </submittedName>
</protein>
<keyword evidence="2" id="KW-0732">Signal</keyword>
<feature type="chain" id="PRO_5009130552" evidence="2">
    <location>
        <begin position="18"/>
        <end position="289"/>
    </location>
</feature>
<gene>
    <name evidence="3" type="ORF">L198_02382</name>
</gene>
<accession>A0A1E3JRP1</accession>
<dbReference type="GeneID" id="30191595"/>
<evidence type="ECO:0000313" key="3">
    <source>
        <dbReference type="EMBL" id="ODO03534.1"/>
    </source>
</evidence>
<dbReference type="AlphaFoldDB" id="A0A1E3JRP1"/>
<evidence type="ECO:0000256" key="2">
    <source>
        <dbReference type="SAM" id="SignalP"/>
    </source>
</evidence>
<sequence>MRLYNLTPLLLASLASSAGLFGGDSSTAEAASSTSTASASSSSDTTSSEVAFLQTLQYAQVASMSCLITLVNLTTTPLGTCLGLTDLADLVSNPDQNSSFSDQLNTYLGTVCQQTCSDSDLQEGKAMLDDNNGTSDLCLPATLNGSTTANSNTFFDALVAGNSTTLEGYQDSVFTQAECTGCMYEMFKAAQYTISSIRGQTVTEAFGNHLKNDCPSSSSSDSTTTSTNGTADTSTINWSDVDDQQIPDALQVSQSTASSTSGNGRVVDSWVGGVLMGLMAGALGWCDML</sequence>
<name>A0A1E3JRP1_9TREE</name>
<feature type="compositionally biased region" description="Low complexity" evidence="1">
    <location>
        <begin position="216"/>
        <end position="235"/>
    </location>
</feature>
<evidence type="ECO:0000313" key="4">
    <source>
        <dbReference type="Proteomes" id="UP000094819"/>
    </source>
</evidence>
<dbReference type="RefSeq" id="XP_019033585.1">
    <property type="nucleotide sequence ID" value="XM_019174533.1"/>
</dbReference>
<keyword evidence="4" id="KW-1185">Reference proteome</keyword>
<dbReference type="Proteomes" id="UP000094819">
    <property type="component" value="Unassembled WGS sequence"/>
</dbReference>
<comment type="caution">
    <text evidence="3">The sequence shown here is derived from an EMBL/GenBank/DDBJ whole genome shotgun (WGS) entry which is preliminary data.</text>
</comment>
<proteinExistence type="predicted"/>
<reference evidence="3 4" key="1">
    <citation type="submission" date="2016-06" db="EMBL/GenBank/DDBJ databases">
        <title>Evolution of pathogenesis and genome organization in the Tremellales.</title>
        <authorList>
            <person name="Cuomo C."/>
            <person name="Litvintseva A."/>
            <person name="Heitman J."/>
            <person name="Chen Y."/>
            <person name="Sun S."/>
            <person name="Springer D."/>
            <person name="Dromer F."/>
            <person name="Young S."/>
            <person name="Zeng Q."/>
            <person name="Chapman S."/>
            <person name="Gujja S."/>
            <person name="Saif S."/>
            <person name="Birren B."/>
        </authorList>
    </citation>
    <scope>NUCLEOTIDE SEQUENCE [LARGE SCALE GENOMIC DNA]</scope>
    <source>
        <strain evidence="3 4">CBS 7118</strain>
    </source>
</reference>
<evidence type="ECO:0000256" key="1">
    <source>
        <dbReference type="SAM" id="MobiDB-lite"/>
    </source>
</evidence>
<organism evidence="3 4">
    <name type="scientific">Cryptococcus wingfieldii CBS 7118</name>
    <dbReference type="NCBI Taxonomy" id="1295528"/>
    <lineage>
        <taxon>Eukaryota</taxon>
        <taxon>Fungi</taxon>
        <taxon>Dikarya</taxon>
        <taxon>Basidiomycota</taxon>
        <taxon>Agaricomycotina</taxon>
        <taxon>Tremellomycetes</taxon>
        <taxon>Tremellales</taxon>
        <taxon>Cryptococcaceae</taxon>
        <taxon>Cryptococcus</taxon>
    </lineage>
</organism>
<feature type="signal peptide" evidence="2">
    <location>
        <begin position="1"/>
        <end position="17"/>
    </location>
</feature>
<feature type="region of interest" description="Disordered" evidence="1">
    <location>
        <begin position="213"/>
        <end position="238"/>
    </location>
</feature>
<dbReference type="EMBL" id="AWGH01000005">
    <property type="protein sequence ID" value="ODO03534.1"/>
    <property type="molecule type" value="Genomic_DNA"/>
</dbReference>
<dbReference type="OrthoDB" id="2592905at2759"/>